<proteinExistence type="predicted"/>
<name>A0ABR3M8U0_9TELE</name>
<sequence length="77" mass="8803">MNRTTADFSLTCGEAPRGCERQRTRCFGTNYQGYFYSSEDMYTTALLEAFPSPCCKTNEILWKKEPLRPASFSVLSQ</sequence>
<evidence type="ECO:0000313" key="2">
    <source>
        <dbReference type="Proteomes" id="UP001558613"/>
    </source>
</evidence>
<organism evidence="1 2">
    <name type="scientific">Cirrhinus molitorella</name>
    <name type="common">mud carp</name>
    <dbReference type="NCBI Taxonomy" id="172907"/>
    <lineage>
        <taxon>Eukaryota</taxon>
        <taxon>Metazoa</taxon>
        <taxon>Chordata</taxon>
        <taxon>Craniata</taxon>
        <taxon>Vertebrata</taxon>
        <taxon>Euteleostomi</taxon>
        <taxon>Actinopterygii</taxon>
        <taxon>Neopterygii</taxon>
        <taxon>Teleostei</taxon>
        <taxon>Ostariophysi</taxon>
        <taxon>Cypriniformes</taxon>
        <taxon>Cyprinidae</taxon>
        <taxon>Labeoninae</taxon>
        <taxon>Labeonini</taxon>
        <taxon>Cirrhinus</taxon>
    </lineage>
</organism>
<keyword evidence="2" id="KW-1185">Reference proteome</keyword>
<reference evidence="1 2" key="1">
    <citation type="submission" date="2023-09" db="EMBL/GenBank/DDBJ databases">
        <authorList>
            <person name="Wang M."/>
        </authorList>
    </citation>
    <scope>NUCLEOTIDE SEQUENCE [LARGE SCALE GENOMIC DNA]</scope>
    <source>
        <strain evidence="1">GT-2023</strain>
        <tissue evidence="1">Liver</tissue>
    </source>
</reference>
<accession>A0ABR3M8U0</accession>
<protein>
    <submittedName>
        <fullName evidence="1">Uncharacterized protein</fullName>
    </submittedName>
</protein>
<dbReference type="EMBL" id="JAYMGO010000015">
    <property type="protein sequence ID" value="KAL1260322.1"/>
    <property type="molecule type" value="Genomic_DNA"/>
</dbReference>
<gene>
    <name evidence="1" type="ORF">QQF64_008149</name>
</gene>
<dbReference type="Proteomes" id="UP001558613">
    <property type="component" value="Unassembled WGS sequence"/>
</dbReference>
<comment type="caution">
    <text evidence="1">The sequence shown here is derived from an EMBL/GenBank/DDBJ whole genome shotgun (WGS) entry which is preliminary data.</text>
</comment>
<evidence type="ECO:0000313" key="1">
    <source>
        <dbReference type="EMBL" id="KAL1260322.1"/>
    </source>
</evidence>